<evidence type="ECO:0000256" key="1">
    <source>
        <dbReference type="SAM" id="SignalP"/>
    </source>
</evidence>
<evidence type="ECO:0000313" key="2">
    <source>
        <dbReference type="EMBL" id="MDR7305302.1"/>
    </source>
</evidence>
<dbReference type="Gene3D" id="3.40.190.10">
    <property type="entry name" value="Periplasmic binding protein-like II"/>
    <property type="match status" value="2"/>
</dbReference>
<dbReference type="RefSeq" id="WP_310339330.1">
    <property type="nucleotide sequence ID" value="NZ_JAVDXO010000001.1"/>
</dbReference>
<dbReference type="Proteomes" id="UP001268089">
    <property type="component" value="Unassembled WGS sequence"/>
</dbReference>
<sequence>MHMRCLGWSLGLSLLMASGAFAQTTKLIRLSTLEWPPYTGTLLPQSGVSTRVASVVAKAAGYRLMTASFEWSVTLEKGEKDPNFDGYFPEYYSKEREQACYLSQPMGMSVLGIASLRSAPINWSTLNDLADYRLGVVDGYSNGEAFDQLVKDKHQRVEVAASDAINVNKLSGGKIKGIVIDKNVLDYTLSHTGGADKITFGAKPIAELSLHVCFKRTPAGLELRNAFDAALKTVDRTKLEADYAKLTRGAL</sequence>
<gene>
    <name evidence="2" type="ORF">J2X15_000568</name>
</gene>
<reference evidence="2 3" key="1">
    <citation type="submission" date="2023-07" db="EMBL/GenBank/DDBJ databases">
        <title>Sorghum-associated microbial communities from plants grown in Nebraska, USA.</title>
        <authorList>
            <person name="Schachtman D."/>
        </authorList>
    </citation>
    <scope>NUCLEOTIDE SEQUENCE [LARGE SCALE GENOMIC DNA]</scope>
    <source>
        <strain evidence="2 3">BE308</strain>
    </source>
</reference>
<protein>
    <submittedName>
        <fullName evidence="2">Polar amino acid transport system substrate-binding protein</fullName>
    </submittedName>
</protein>
<accession>A0ABU1ZID7</accession>
<dbReference type="EMBL" id="JAVDXO010000001">
    <property type="protein sequence ID" value="MDR7305302.1"/>
    <property type="molecule type" value="Genomic_DNA"/>
</dbReference>
<comment type="caution">
    <text evidence="2">The sequence shown here is derived from an EMBL/GenBank/DDBJ whole genome shotgun (WGS) entry which is preliminary data.</text>
</comment>
<evidence type="ECO:0000313" key="3">
    <source>
        <dbReference type="Proteomes" id="UP001268089"/>
    </source>
</evidence>
<name>A0ABU1ZID7_9BURK</name>
<dbReference type="PANTHER" id="PTHR35936">
    <property type="entry name" value="MEMBRANE-BOUND LYTIC MUREIN TRANSGLYCOSYLASE F"/>
    <property type="match status" value="1"/>
</dbReference>
<keyword evidence="3" id="KW-1185">Reference proteome</keyword>
<keyword evidence="1" id="KW-0732">Signal</keyword>
<feature type="signal peptide" evidence="1">
    <location>
        <begin position="1"/>
        <end position="22"/>
    </location>
</feature>
<dbReference type="PANTHER" id="PTHR35936:SF25">
    <property type="entry name" value="ABC TRANSPORTER SUBSTRATE-BINDING PROTEIN"/>
    <property type="match status" value="1"/>
</dbReference>
<proteinExistence type="predicted"/>
<organism evidence="2 3">
    <name type="scientific">Rhodoferax saidenbachensis</name>
    <dbReference type="NCBI Taxonomy" id="1484693"/>
    <lineage>
        <taxon>Bacteria</taxon>
        <taxon>Pseudomonadati</taxon>
        <taxon>Pseudomonadota</taxon>
        <taxon>Betaproteobacteria</taxon>
        <taxon>Burkholderiales</taxon>
        <taxon>Comamonadaceae</taxon>
        <taxon>Rhodoferax</taxon>
    </lineage>
</organism>
<feature type="chain" id="PRO_5046314608" evidence="1">
    <location>
        <begin position="23"/>
        <end position="251"/>
    </location>
</feature>
<dbReference type="SUPFAM" id="SSF53850">
    <property type="entry name" value="Periplasmic binding protein-like II"/>
    <property type="match status" value="1"/>
</dbReference>